<feature type="region of interest" description="Disordered" evidence="1">
    <location>
        <begin position="1"/>
        <end position="53"/>
    </location>
</feature>
<dbReference type="Proteomes" id="UP000578449">
    <property type="component" value="Unassembled WGS sequence"/>
</dbReference>
<dbReference type="EMBL" id="JACHGN010000017">
    <property type="protein sequence ID" value="MBB5137294.1"/>
    <property type="molecule type" value="Genomic_DNA"/>
</dbReference>
<keyword evidence="3" id="KW-1185">Reference proteome</keyword>
<name>A0A840P7H3_9ACTN</name>
<evidence type="ECO:0000313" key="3">
    <source>
        <dbReference type="Proteomes" id="UP000578449"/>
    </source>
</evidence>
<dbReference type="AlphaFoldDB" id="A0A840P7H3"/>
<evidence type="ECO:0000256" key="1">
    <source>
        <dbReference type="SAM" id="MobiDB-lite"/>
    </source>
</evidence>
<sequence length="175" mass="18172">MHPDPAYLAGGPHHLHQRLGSGPTVPSVPMDPADRAVPKPARPRAYTSPGRPHSVKVTFSVEEFQGGSAGAAWWRGGRAPVVAPVRRGSPDVADGGEGGSGLIDCLIGSPASRANCRHPFPLCNDCPRAVCPVASPAGRFSVQAGFVAGSLVVIVATGRVRWPRKRPGPGLTRAK</sequence>
<organism evidence="2 3">
    <name type="scientific">Thermocatellispora tengchongensis</name>
    <dbReference type="NCBI Taxonomy" id="1073253"/>
    <lineage>
        <taxon>Bacteria</taxon>
        <taxon>Bacillati</taxon>
        <taxon>Actinomycetota</taxon>
        <taxon>Actinomycetes</taxon>
        <taxon>Streptosporangiales</taxon>
        <taxon>Streptosporangiaceae</taxon>
        <taxon>Thermocatellispora</taxon>
    </lineage>
</organism>
<accession>A0A840P7H3</accession>
<evidence type="ECO:0000313" key="2">
    <source>
        <dbReference type="EMBL" id="MBB5137294.1"/>
    </source>
</evidence>
<proteinExistence type="predicted"/>
<comment type="caution">
    <text evidence="2">The sequence shown here is derived from an EMBL/GenBank/DDBJ whole genome shotgun (WGS) entry which is preliminary data.</text>
</comment>
<protein>
    <submittedName>
        <fullName evidence="2">Uncharacterized protein</fullName>
    </submittedName>
</protein>
<gene>
    <name evidence="2" type="ORF">HNP84_007046</name>
</gene>
<reference evidence="2 3" key="1">
    <citation type="submission" date="2020-08" db="EMBL/GenBank/DDBJ databases">
        <title>Genomic Encyclopedia of Type Strains, Phase IV (KMG-IV): sequencing the most valuable type-strain genomes for metagenomic binning, comparative biology and taxonomic classification.</title>
        <authorList>
            <person name="Goeker M."/>
        </authorList>
    </citation>
    <scope>NUCLEOTIDE SEQUENCE [LARGE SCALE GENOMIC DNA]</scope>
    <source>
        <strain evidence="2 3">DSM 45615</strain>
    </source>
</reference>